<accession>A0A2P2E5C5</accession>
<proteinExistence type="predicted"/>
<organism evidence="1 2">
    <name type="scientific">Leptospira ryugenii</name>
    <dbReference type="NCBI Taxonomy" id="1917863"/>
    <lineage>
        <taxon>Bacteria</taxon>
        <taxon>Pseudomonadati</taxon>
        <taxon>Spirochaetota</taxon>
        <taxon>Spirochaetia</taxon>
        <taxon>Leptospirales</taxon>
        <taxon>Leptospiraceae</taxon>
        <taxon>Leptospira</taxon>
    </lineage>
</organism>
<dbReference type="Proteomes" id="UP000245133">
    <property type="component" value="Unassembled WGS sequence"/>
</dbReference>
<dbReference type="AlphaFoldDB" id="A0A2P2E5C5"/>
<dbReference type="OrthoDB" id="1493628at2"/>
<protein>
    <submittedName>
        <fullName evidence="1">Uncharacterized protein</fullName>
    </submittedName>
</protein>
<sequence>MENNIKVNYKDSVAGWIHVDVISQEDIWQIRASDWLDPFPELIGWLEQIIEGQKFCSFFIDEEGSGTTLSYEKINDNKCNFKLELTDAYNKIHLLMNPIVNTYTLVSEFYNGLLDFSKSDRYIKSEWEADTLSERLKNVLDLDKDVDLENLLINYHSDQINQILNLADPLNYEYFETKEKLKLYLNELTPGQPIIKSEDHFPYIGYSLNKKFNEVNLESKRIILQEMLTNRTNGFSGLRLSDRKSLKIELWLTENRMLMK</sequence>
<dbReference type="EMBL" id="BFBB01000010">
    <property type="protein sequence ID" value="GBF52079.1"/>
    <property type="molecule type" value="Genomic_DNA"/>
</dbReference>
<evidence type="ECO:0000313" key="1">
    <source>
        <dbReference type="EMBL" id="GBF52079.1"/>
    </source>
</evidence>
<evidence type="ECO:0000313" key="2">
    <source>
        <dbReference type="Proteomes" id="UP000245133"/>
    </source>
</evidence>
<keyword evidence="2" id="KW-1185">Reference proteome</keyword>
<reference evidence="1 2" key="1">
    <citation type="submission" date="2018-02" db="EMBL/GenBank/DDBJ databases">
        <title>Novel Leptospira species isolated from soil and water in Japan.</title>
        <authorList>
            <person name="Nakao R."/>
            <person name="Masuzawa T."/>
        </authorList>
    </citation>
    <scope>NUCLEOTIDE SEQUENCE [LARGE SCALE GENOMIC DNA]</scope>
    <source>
        <strain evidence="1 2">YH101</strain>
    </source>
</reference>
<dbReference type="RefSeq" id="WP_108978480.1">
    <property type="nucleotide sequence ID" value="NZ_BFBB01000010.1"/>
</dbReference>
<comment type="caution">
    <text evidence="1">The sequence shown here is derived from an EMBL/GenBank/DDBJ whole genome shotgun (WGS) entry which is preliminary data.</text>
</comment>
<name>A0A2P2E5C5_9LEPT</name>
<gene>
    <name evidence="1" type="ORF">LPTSP4_36170</name>
</gene>